<sequence>MPISDETIDNFASLFSPYYLQNYGVQYDYNSHSWYYRHRNMCFYLVKCHLTGKFYIGVPGTWYVHHAYIDIDNPLNTPPELVLKSLNMNDSEHYKMSSPGYSKEGKIHIIYKPRYKFNDITRKLHYSLMNPRIKNTGSEPFPQGNRICRVPLGHDQYILDENGNPLDLSPEEFMYWIDKLDYYETSEKITYQTSMLFELYPDTSDPIISTITIDAARTLEKHGLQRTGSRHDACLTLGIYYYRYREYPPEKAIRKLKIWLRKGHHGYSDNINKHRWWFVDKEIEEIVNWVYENYTGFYYPDSIHNFKTGLIPPELVKGAVEPYRGDWINIKRTISLFRHCYMRRFFPWIHIPRSIWDKIASRGNYIDYQNDLSKKGIMTDKRNDYSPGNYPKSFQIALPKSFGSPITDDNRAVSDTSALLLRTYGTPRDVVNALQLKRTTAWELFNRS</sequence>
<gene>
    <name evidence="1" type="ORF">S06H3_02471</name>
</gene>
<dbReference type="AlphaFoldDB" id="X1K3Q8"/>
<reference evidence="1" key="1">
    <citation type="journal article" date="2014" name="Front. Microbiol.">
        <title>High frequency of phylogenetically diverse reductive dehalogenase-homologous genes in deep subseafloor sedimentary metagenomes.</title>
        <authorList>
            <person name="Kawai M."/>
            <person name="Futagami T."/>
            <person name="Toyoda A."/>
            <person name="Takaki Y."/>
            <person name="Nishi S."/>
            <person name="Hori S."/>
            <person name="Arai W."/>
            <person name="Tsubouchi T."/>
            <person name="Morono Y."/>
            <person name="Uchiyama I."/>
            <person name="Ito T."/>
            <person name="Fujiyama A."/>
            <person name="Inagaki F."/>
            <person name="Takami H."/>
        </authorList>
    </citation>
    <scope>NUCLEOTIDE SEQUENCE</scope>
    <source>
        <strain evidence="1">Expedition CK06-06</strain>
    </source>
</reference>
<accession>X1K3Q8</accession>
<comment type="caution">
    <text evidence="1">The sequence shown here is derived from an EMBL/GenBank/DDBJ whole genome shotgun (WGS) entry which is preliminary data.</text>
</comment>
<name>X1K3Q8_9ZZZZ</name>
<proteinExistence type="predicted"/>
<protein>
    <submittedName>
        <fullName evidence="1">Uncharacterized protein</fullName>
    </submittedName>
</protein>
<dbReference type="EMBL" id="BARV01000727">
    <property type="protein sequence ID" value="GAI01642.1"/>
    <property type="molecule type" value="Genomic_DNA"/>
</dbReference>
<evidence type="ECO:0000313" key="1">
    <source>
        <dbReference type="EMBL" id="GAI01642.1"/>
    </source>
</evidence>
<organism evidence="1">
    <name type="scientific">marine sediment metagenome</name>
    <dbReference type="NCBI Taxonomy" id="412755"/>
    <lineage>
        <taxon>unclassified sequences</taxon>
        <taxon>metagenomes</taxon>
        <taxon>ecological metagenomes</taxon>
    </lineage>
</organism>